<keyword evidence="2" id="KW-0012">Acyltransferase</keyword>
<dbReference type="OrthoDB" id="7205533at2"/>
<keyword evidence="5" id="KW-1185">Reference proteome</keyword>
<name>A0A1L6RE81_9LACO</name>
<evidence type="ECO:0000313" key="4">
    <source>
        <dbReference type="EMBL" id="APS42845.1"/>
    </source>
</evidence>
<dbReference type="GO" id="GO:0008233">
    <property type="term" value="F:peptidase activity"/>
    <property type="evidence" value="ECO:0007669"/>
    <property type="project" value="UniProtKB-KW"/>
</dbReference>
<dbReference type="Pfam" id="PF00583">
    <property type="entry name" value="Acetyltransf_1"/>
    <property type="match status" value="1"/>
</dbReference>
<dbReference type="Gene3D" id="3.40.630.30">
    <property type="match status" value="1"/>
</dbReference>
<dbReference type="CDD" id="cd04301">
    <property type="entry name" value="NAT_SF"/>
    <property type="match status" value="1"/>
</dbReference>
<dbReference type="PANTHER" id="PTHR42919:SF8">
    <property type="entry name" value="N-ALPHA-ACETYLTRANSFERASE 50"/>
    <property type="match status" value="1"/>
</dbReference>
<dbReference type="STRING" id="1631871.FOL01_1986"/>
<dbReference type="RefSeq" id="WP_075270561.1">
    <property type="nucleotide sequence ID" value="NZ_CP014332.1"/>
</dbReference>
<evidence type="ECO:0000256" key="2">
    <source>
        <dbReference type="ARBA" id="ARBA00023315"/>
    </source>
</evidence>
<proteinExistence type="predicted"/>
<keyword evidence="4" id="KW-0645">Protease</keyword>
<dbReference type="GO" id="GO:0006508">
    <property type="term" value="P:proteolysis"/>
    <property type="evidence" value="ECO:0007669"/>
    <property type="project" value="UniProtKB-KW"/>
</dbReference>
<dbReference type="PROSITE" id="PS51186">
    <property type="entry name" value="GNAT"/>
    <property type="match status" value="1"/>
</dbReference>
<accession>A0A1L6RE81</accession>
<reference evidence="4 5" key="1">
    <citation type="submission" date="2016-02" db="EMBL/GenBank/DDBJ databases">
        <title>Complete Genome Sequence of Weissella jogaejeotgali FOL01.</title>
        <authorList>
            <person name="Lee J.-H."/>
            <person name="Ku H.-J."/>
        </authorList>
    </citation>
    <scope>NUCLEOTIDE SEQUENCE [LARGE SCALE GENOMIC DNA]</scope>
    <source>
        <strain evidence="4 5">FOL01</strain>
    </source>
</reference>
<organism evidence="4 5">
    <name type="scientific">Weissella jogaejeotgali</name>
    <dbReference type="NCBI Taxonomy" id="1631871"/>
    <lineage>
        <taxon>Bacteria</taxon>
        <taxon>Bacillati</taxon>
        <taxon>Bacillota</taxon>
        <taxon>Bacilli</taxon>
        <taxon>Lactobacillales</taxon>
        <taxon>Lactobacillaceae</taxon>
        <taxon>Weissella</taxon>
    </lineage>
</organism>
<dbReference type="AlphaFoldDB" id="A0A1L6RE81"/>
<dbReference type="PANTHER" id="PTHR42919">
    <property type="entry name" value="N-ALPHA-ACETYLTRANSFERASE"/>
    <property type="match status" value="1"/>
</dbReference>
<protein>
    <submittedName>
        <fullName evidence="4">Protease synthase and sporulation negative regulatory protein pai 1</fullName>
    </submittedName>
</protein>
<sequence length="178" mass="20675">MSIKIEQIGPTEVNELKKISEETFAATFGPENTPTDLKEYLTHAYNTEQLLIEINNPDSFFFFAYYNDQLAGYLKLNIKQAQSETFADNALEIERIYLKTGFQRQGLGTALFQKALELATKQKVAKIWLGVWENNKRAQKFYHKLGFKQIGDHVFQLGRDSQRDLIMQKNLAFNKRKQ</sequence>
<dbReference type="Proteomes" id="UP000185473">
    <property type="component" value="Chromosome"/>
</dbReference>
<feature type="domain" description="N-acetyltransferase" evidence="3">
    <location>
        <begin position="3"/>
        <end position="172"/>
    </location>
</feature>
<keyword evidence="1" id="KW-0808">Transferase</keyword>
<dbReference type="InterPro" id="IPR051556">
    <property type="entry name" value="N-term/lysine_N-AcTrnsfr"/>
</dbReference>
<dbReference type="EMBL" id="CP014332">
    <property type="protein sequence ID" value="APS42845.1"/>
    <property type="molecule type" value="Genomic_DNA"/>
</dbReference>
<evidence type="ECO:0000259" key="3">
    <source>
        <dbReference type="PROSITE" id="PS51186"/>
    </source>
</evidence>
<dbReference type="InterPro" id="IPR016181">
    <property type="entry name" value="Acyl_CoA_acyltransferase"/>
</dbReference>
<dbReference type="InterPro" id="IPR000182">
    <property type="entry name" value="GNAT_dom"/>
</dbReference>
<evidence type="ECO:0000256" key="1">
    <source>
        <dbReference type="ARBA" id="ARBA00022679"/>
    </source>
</evidence>
<gene>
    <name evidence="4" type="ORF">FOL01_1986</name>
</gene>
<dbReference type="KEGG" id="wjo:FOL01_1986"/>
<dbReference type="GO" id="GO:0016747">
    <property type="term" value="F:acyltransferase activity, transferring groups other than amino-acyl groups"/>
    <property type="evidence" value="ECO:0007669"/>
    <property type="project" value="InterPro"/>
</dbReference>
<dbReference type="SUPFAM" id="SSF55729">
    <property type="entry name" value="Acyl-CoA N-acyltransferases (Nat)"/>
    <property type="match status" value="1"/>
</dbReference>
<evidence type="ECO:0000313" key="5">
    <source>
        <dbReference type="Proteomes" id="UP000185473"/>
    </source>
</evidence>
<keyword evidence="4" id="KW-0378">Hydrolase</keyword>